<dbReference type="Gene3D" id="1.10.10.10">
    <property type="entry name" value="Winged helix-like DNA-binding domain superfamily/Winged helix DNA-binding domain"/>
    <property type="match status" value="1"/>
</dbReference>
<dbReference type="RefSeq" id="WP_149820682.1">
    <property type="nucleotide sequence ID" value="NZ_VUOA01000035.1"/>
</dbReference>
<evidence type="ECO:0000256" key="5">
    <source>
        <dbReference type="ARBA" id="ARBA00023163"/>
    </source>
</evidence>
<dbReference type="PRINTS" id="PR00039">
    <property type="entry name" value="HTHLYSR"/>
</dbReference>
<protein>
    <submittedName>
        <fullName evidence="7">LysR family transcriptional regulator</fullName>
    </submittedName>
</protein>
<dbReference type="EMBL" id="VUOA01000035">
    <property type="protein sequence ID" value="KAA2235427.1"/>
    <property type="molecule type" value="Genomic_DNA"/>
</dbReference>
<keyword evidence="3" id="KW-0238">DNA-binding</keyword>
<evidence type="ECO:0000256" key="2">
    <source>
        <dbReference type="ARBA" id="ARBA00023015"/>
    </source>
</evidence>
<sequence>MTRRHLPLNGLRAFEASARHLSFTRAGLELRVTQAAISHQVKGLEEVLGVALFRRLPRGLALTDEGQALVPVLTDAFGRIGASLDRLQHGHIEEVVTLGCNSTFASGWLLRHLEEFRARHPLIDLRLLINNNRVDMAGDGLDLALRFGNGSWHGTEAVHLVAAPLSPVCSPPTAARLRHPADLARETLLRSYRVEEWPLWFGVTDVPCPTIRGPMFDSSVTMAQAAAEGIGVALVPVRMFEPDLTTGRLVQPFTAAVPAGSYWLTWLKSKPVTPGMEAVRGWLLSRLAGVQA</sequence>
<dbReference type="Gene3D" id="3.40.190.10">
    <property type="entry name" value="Periplasmic binding protein-like II"/>
    <property type="match status" value="2"/>
</dbReference>
<evidence type="ECO:0000313" key="8">
    <source>
        <dbReference type="Proteomes" id="UP000323142"/>
    </source>
</evidence>
<dbReference type="InterPro" id="IPR036388">
    <property type="entry name" value="WH-like_DNA-bd_sf"/>
</dbReference>
<dbReference type="GO" id="GO:0043565">
    <property type="term" value="F:sequence-specific DNA binding"/>
    <property type="evidence" value="ECO:0007669"/>
    <property type="project" value="TreeGrafter"/>
</dbReference>
<dbReference type="PROSITE" id="PS50931">
    <property type="entry name" value="HTH_LYSR"/>
    <property type="match status" value="1"/>
</dbReference>
<keyword evidence="4" id="KW-0010">Activator</keyword>
<keyword evidence="5" id="KW-0804">Transcription</keyword>
<reference evidence="7 8" key="1">
    <citation type="submission" date="2019-09" db="EMBL/GenBank/DDBJ databases">
        <title>Salinarimonas rosea gen. nov., sp. nov., a new member of the a-2 subgroup of the Proteobacteria.</title>
        <authorList>
            <person name="Liu J."/>
        </authorList>
    </citation>
    <scope>NUCLEOTIDE SEQUENCE [LARGE SCALE GENOMIC DNA]</scope>
    <source>
        <strain evidence="7 8">BN140002</strain>
    </source>
</reference>
<dbReference type="PANTHER" id="PTHR30537">
    <property type="entry name" value="HTH-TYPE TRANSCRIPTIONAL REGULATOR"/>
    <property type="match status" value="1"/>
</dbReference>
<feature type="domain" description="HTH lysR-type" evidence="6">
    <location>
        <begin position="6"/>
        <end position="63"/>
    </location>
</feature>
<evidence type="ECO:0000256" key="1">
    <source>
        <dbReference type="ARBA" id="ARBA00009437"/>
    </source>
</evidence>
<comment type="caution">
    <text evidence="7">The sequence shown here is derived from an EMBL/GenBank/DDBJ whole genome shotgun (WGS) entry which is preliminary data.</text>
</comment>
<dbReference type="OrthoDB" id="9793571at2"/>
<comment type="similarity">
    <text evidence="1">Belongs to the LysR transcriptional regulatory family.</text>
</comment>
<name>A0A5B2VB40_9HYPH</name>
<dbReference type="PANTHER" id="PTHR30537:SF70">
    <property type="entry name" value="HTH-TYPE TRANSCRIPTIONAL ACTIVATOR AMPR"/>
    <property type="match status" value="1"/>
</dbReference>
<gene>
    <name evidence="7" type="ORF">F0L46_19555</name>
</gene>
<evidence type="ECO:0000256" key="4">
    <source>
        <dbReference type="ARBA" id="ARBA00023159"/>
    </source>
</evidence>
<evidence type="ECO:0000313" key="7">
    <source>
        <dbReference type="EMBL" id="KAA2235427.1"/>
    </source>
</evidence>
<reference evidence="7 8" key="2">
    <citation type="submission" date="2019-09" db="EMBL/GenBank/DDBJ databases">
        <authorList>
            <person name="Jin C."/>
        </authorList>
    </citation>
    <scope>NUCLEOTIDE SEQUENCE [LARGE SCALE GENOMIC DNA]</scope>
    <source>
        <strain evidence="7 8">BN140002</strain>
    </source>
</reference>
<dbReference type="SUPFAM" id="SSF46785">
    <property type="entry name" value="Winged helix' DNA-binding domain"/>
    <property type="match status" value="1"/>
</dbReference>
<dbReference type="AlphaFoldDB" id="A0A5B2VB40"/>
<keyword evidence="8" id="KW-1185">Reference proteome</keyword>
<dbReference type="GO" id="GO:0003700">
    <property type="term" value="F:DNA-binding transcription factor activity"/>
    <property type="evidence" value="ECO:0007669"/>
    <property type="project" value="InterPro"/>
</dbReference>
<dbReference type="Pfam" id="PF00126">
    <property type="entry name" value="HTH_1"/>
    <property type="match status" value="1"/>
</dbReference>
<dbReference type="SUPFAM" id="SSF53850">
    <property type="entry name" value="Periplasmic binding protein-like II"/>
    <property type="match status" value="1"/>
</dbReference>
<dbReference type="InterPro" id="IPR005119">
    <property type="entry name" value="LysR_subst-bd"/>
</dbReference>
<evidence type="ECO:0000256" key="3">
    <source>
        <dbReference type="ARBA" id="ARBA00023125"/>
    </source>
</evidence>
<dbReference type="InterPro" id="IPR000847">
    <property type="entry name" value="LysR_HTH_N"/>
</dbReference>
<dbReference type="GO" id="GO:0006351">
    <property type="term" value="P:DNA-templated transcription"/>
    <property type="evidence" value="ECO:0007669"/>
    <property type="project" value="TreeGrafter"/>
</dbReference>
<proteinExistence type="inferred from homology"/>
<dbReference type="InterPro" id="IPR058163">
    <property type="entry name" value="LysR-type_TF_proteobact-type"/>
</dbReference>
<dbReference type="InterPro" id="IPR036390">
    <property type="entry name" value="WH_DNA-bd_sf"/>
</dbReference>
<organism evidence="7 8">
    <name type="scientific">Salinarimonas soli</name>
    <dbReference type="NCBI Taxonomy" id="1638099"/>
    <lineage>
        <taxon>Bacteria</taxon>
        <taxon>Pseudomonadati</taxon>
        <taxon>Pseudomonadota</taxon>
        <taxon>Alphaproteobacteria</taxon>
        <taxon>Hyphomicrobiales</taxon>
        <taxon>Salinarimonadaceae</taxon>
        <taxon>Salinarimonas</taxon>
    </lineage>
</organism>
<evidence type="ECO:0000259" key="6">
    <source>
        <dbReference type="PROSITE" id="PS50931"/>
    </source>
</evidence>
<dbReference type="FunFam" id="1.10.10.10:FF:000038">
    <property type="entry name" value="Glycine cleavage system transcriptional activator"/>
    <property type="match status" value="1"/>
</dbReference>
<keyword evidence="2" id="KW-0805">Transcription regulation</keyword>
<accession>A0A5B2VB40</accession>
<dbReference type="Proteomes" id="UP000323142">
    <property type="component" value="Unassembled WGS sequence"/>
</dbReference>
<dbReference type="Pfam" id="PF03466">
    <property type="entry name" value="LysR_substrate"/>
    <property type="match status" value="1"/>
</dbReference>